<evidence type="ECO:0000313" key="2">
    <source>
        <dbReference type="EMBL" id="EGV27781.1"/>
    </source>
</evidence>
<organism evidence="2 3">
    <name type="scientific">Thiorhodococcus drewsii AZ1</name>
    <dbReference type="NCBI Taxonomy" id="765913"/>
    <lineage>
        <taxon>Bacteria</taxon>
        <taxon>Pseudomonadati</taxon>
        <taxon>Pseudomonadota</taxon>
        <taxon>Gammaproteobacteria</taxon>
        <taxon>Chromatiales</taxon>
        <taxon>Chromatiaceae</taxon>
        <taxon>Thiorhodococcus</taxon>
    </lineage>
</organism>
<dbReference type="OrthoDB" id="5771582at2"/>
<name>G2E804_9GAMM</name>
<reference evidence="2 3" key="1">
    <citation type="submission" date="2011-06" db="EMBL/GenBank/DDBJ databases">
        <title>The draft genome of Thiorhodococcus drewsii AZ1.</title>
        <authorList>
            <consortium name="US DOE Joint Genome Institute (JGI-PGF)"/>
            <person name="Lucas S."/>
            <person name="Han J."/>
            <person name="Lapidus A."/>
            <person name="Cheng J.-F."/>
            <person name="Goodwin L."/>
            <person name="Pitluck S."/>
            <person name="Peters L."/>
            <person name="Land M.L."/>
            <person name="Hauser L."/>
            <person name="Vogl K."/>
            <person name="Liu Z."/>
            <person name="Imhoff J."/>
            <person name="Thiel V."/>
            <person name="Frigaard N.-U."/>
            <person name="Bryant D.A."/>
            <person name="Woyke T.J."/>
        </authorList>
    </citation>
    <scope>NUCLEOTIDE SEQUENCE [LARGE SCALE GENOMIC DNA]</scope>
    <source>
        <strain evidence="2 3">AZ1</strain>
    </source>
</reference>
<dbReference type="eggNOG" id="ENOG50342CP">
    <property type="taxonomic scope" value="Bacteria"/>
</dbReference>
<comment type="caution">
    <text evidence="2">The sequence shown here is derived from an EMBL/GenBank/DDBJ whole genome shotgun (WGS) entry which is preliminary data.</text>
</comment>
<dbReference type="EMBL" id="AFWT01000060">
    <property type="protein sequence ID" value="EGV27781.1"/>
    <property type="molecule type" value="Genomic_DNA"/>
</dbReference>
<gene>
    <name evidence="2" type="ORF">ThidrDRAFT_4418</name>
</gene>
<accession>G2E804</accession>
<keyword evidence="1" id="KW-0732">Signal</keyword>
<dbReference type="Proteomes" id="UP000004200">
    <property type="component" value="Unassembled WGS sequence"/>
</dbReference>
<feature type="signal peptide" evidence="1">
    <location>
        <begin position="1"/>
        <end position="21"/>
    </location>
</feature>
<evidence type="ECO:0000256" key="1">
    <source>
        <dbReference type="SAM" id="SignalP"/>
    </source>
</evidence>
<sequence>MKARMILVAASGLLASSAVLADSFDVYNRSARNEVLRSQADVNYATAGAIDRESRANARLTNSRADYMDNRVRVKNRTENTEVFGTNTSNVANGFNSIGQAAQSIGHGAAALRWGFR</sequence>
<dbReference type="AlphaFoldDB" id="G2E804"/>
<dbReference type="STRING" id="765913.ThidrDRAFT_4418"/>
<proteinExistence type="predicted"/>
<keyword evidence="3" id="KW-1185">Reference proteome</keyword>
<protein>
    <submittedName>
        <fullName evidence="2">Uncharacterized protein</fullName>
    </submittedName>
</protein>
<evidence type="ECO:0000313" key="3">
    <source>
        <dbReference type="Proteomes" id="UP000004200"/>
    </source>
</evidence>
<feature type="chain" id="PRO_5003429361" evidence="1">
    <location>
        <begin position="22"/>
        <end position="117"/>
    </location>
</feature>
<dbReference type="RefSeq" id="WP_007043130.1">
    <property type="nucleotide sequence ID" value="NZ_AFWT01000060.1"/>
</dbReference>